<keyword evidence="10" id="KW-1185">Reference proteome</keyword>
<evidence type="ECO:0000256" key="1">
    <source>
        <dbReference type="ARBA" id="ARBA00011975"/>
    </source>
</evidence>
<keyword evidence="5 8" id="KW-0949">S-adenosyl-L-methionine</keyword>
<keyword evidence="3" id="KW-1090">Inhibition of host innate immune response by virus</keyword>
<name>A0A6G9LKT8_9CAUD</name>
<dbReference type="InterPro" id="IPR018117">
    <property type="entry name" value="C5_DNA_meth_AS"/>
</dbReference>
<dbReference type="PROSITE" id="PS51679">
    <property type="entry name" value="SAM_MT_C5"/>
    <property type="match status" value="1"/>
</dbReference>
<evidence type="ECO:0000256" key="5">
    <source>
        <dbReference type="ARBA" id="ARBA00022691"/>
    </source>
</evidence>
<evidence type="ECO:0000256" key="7">
    <source>
        <dbReference type="ARBA" id="ARBA00033479"/>
    </source>
</evidence>
<proteinExistence type="inferred from homology"/>
<dbReference type="GO" id="GO:0052170">
    <property type="term" value="P:symbiont-mediated suppression of host innate immune response"/>
    <property type="evidence" value="ECO:0007669"/>
    <property type="project" value="UniProtKB-KW"/>
</dbReference>
<comment type="similarity">
    <text evidence="8">Belongs to the class I-like SAM-binding methyltransferase superfamily. C5-methyltransferase family.</text>
</comment>
<dbReference type="PROSITE" id="PS00094">
    <property type="entry name" value="C5_MTASE_1"/>
    <property type="match status" value="1"/>
</dbReference>
<keyword evidence="2 8" id="KW-0489">Methyltransferase</keyword>
<dbReference type="PANTHER" id="PTHR23068:SF25">
    <property type="entry name" value="DNA (CYTOSINE-5)-METHYLTRANSFERASE DRM2"/>
    <property type="match status" value="1"/>
</dbReference>
<keyword evidence="4 8" id="KW-0808">Transferase</keyword>
<dbReference type="EMBL" id="MT118304">
    <property type="protein sequence ID" value="QIQ66017.1"/>
    <property type="molecule type" value="Genomic_DNA"/>
</dbReference>
<dbReference type="Gene3D" id="3.40.50.150">
    <property type="entry name" value="Vaccinia Virus protein VP39"/>
    <property type="match status" value="1"/>
</dbReference>
<protein>
    <recommendedName>
        <fullName evidence="1">DNA (cytosine-5-)-methyltransferase</fullName>
        <ecNumber evidence="1">2.1.1.37</ecNumber>
    </recommendedName>
</protein>
<dbReference type="InterPro" id="IPR029063">
    <property type="entry name" value="SAM-dependent_MTases_sf"/>
</dbReference>
<dbReference type="InterPro" id="IPR001525">
    <property type="entry name" value="C5_MeTfrase"/>
</dbReference>
<feature type="active site" evidence="8">
    <location>
        <position position="79"/>
    </location>
</feature>
<dbReference type="GO" id="GO:0032259">
    <property type="term" value="P:methylation"/>
    <property type="evidence" value="ECO:0007669"/>
    <property type="project" value="UniProtKB-KW"/>
</dbReference>
<evidence type="ECO:0000256" key="2">
    <source>
        <dbReference type="ARBA" id="ARBA00022603"/>
    </source>
</evidence>
<evidence type="ECO:0000256" key="3">
    <source>
        <dbReference type="ARBA" id="ARBA00022632"/>
    </source>
</evidence>
<dbReference type="PANTHER" id="PTHR23068">
    <property type="entry name" value="DNA CYTOSINE-5- -METHYLTRANSFERASE 3-RELATED"/>
    <property type="match status" value="1"/>
</dbReference>
<organism evidence="9 10">
    <name type="scientific">Pseudomonas phage Epa40</name>
    <dbReference type="NCBI Taxonomy" id="2719198"/>
    <lineage>
        <taxon>Viruses</taxon>
        <taxon>Duplodnaviria</taxon>
        <taxon>Heunggongvirae</taxon>
        <taxon>Uroviricota</taxon>
        <taxon>Caudoviricetes</taxon>
        <taxon>Jondennisvirinae</taxon>
        <taxon>Septimatrevirus</taxon>
        <taxon>Septimatrevirus epa40</taxon>
    </lineage>
</organism>
<dbReference type="Proteomes" id="UP000502588">
    <property type="component" value="Segment"/>
</dbReference>
<evidence type="ECO:0000256" key="6">
    <source>
        <dbReference type="ARBA" id="ARBA00023280"/>
    </source>
</evidence>
<accession>A0A6G9LKT8</accession>
<evidence type="ECO:0000313" key="10">
    <source>
        <dbReference type="Proteomes" id="UP000502588"/>
    </source>
</evidence>
<evidence type="ECO:0000256" key="8">
    <source>
        <dbReference type="PROSITE-ProRule" id="PRU01016"/>
    </source>
</evidence>
<dbReference type="EC" id="2.1.1.37" evidence="1"/>
<keyword evidence="6" id="KW-0899">Viral immunoevasion</keyword>
<keyword evidence="7" id="KW-1258">Restriction-modification system evasion by virus</keyword>
<dbReference type="Pfam" id="PF00145">
    <property type="entry name" value="DNA_methylase"/>
    <property type="match status" value="2"/>
</dbReference>
<dbReference type="InterPro" id="IPR050390">
    <property type="entry name" value="C5-Methyltransferase"/>
</dbReference>
<keyword evidence="3" id="KW-0945">Host-virus interaction</keyword>
<evidence type="ECO:0000313" key="9">
    <source>
        <dbReference type="EMBL" id="QIQ66017.1"/>
    </source>
</evidence>
<evidence type="ECO:0000256" key="4">
    <source>
        <dbReference type="ARBA" id="ARBA00022679"/>
    </source>
</evidence>
<gene>
    <name evidence="9" type="ORF">40_00050</name>
</gene>
<dbReference type="SUPFAM" id="SSF53335">
    <property type="entry name" value="S-adenosyl-L-methionine-dependent methyltransferases"/>
    <property type="match status" value="1"/>
</dbReference>
<dbReference type="GO" id="GO:0003886">
    <property type="term" value="F:DNA (cytosine-5-)-methyltransferase activity"/>
    <property type="evidence" value="ECO:0007669"/>
    <property type="project" value="UniProtKB-EC"/>
</dbReference>
<dbReference type="GO" id="GO:0099018">
    <property type="term" value="P:symbiont-mediated evasion of host restriction-modification system"/>
    <property type="evidence" value="ECO:0007669"/>
    <property type="project" value="UniProtKB-KW"/>
</dbReference>
<sequence length="268" mass="30676">MTKGASKMRVLSLFDGISCGRLALDRAGIKVTRYVASEIDKYAIGVSMANWKDIERRGAVQDLNFEENEFDLLIGGSPCQGLSRANNERLNLQDERSALFYEYIRIKNKVKPKYFLLENVVCDKQTEEIISEEMGVRPVLINSSLVSAQNRERLYWTNIPFEMPEDKGIVLQDILDKGRQAKGRNKSYCIVSTFYKENIKSILQRNKHGLYCFDENDKPSKLNVEECERLQTLPTGYTKSVSQMRRYAAIGNGWTVDVITHILKGIEK</sequence>
<reference evidence="9 10" key="1">
    <citation type="submission" date="2020-02" db="EMBL/GenBank/DDBJ databases">
        <title>Pseudomonas aeruginosa Phage Cocktails: Rational Design and Efficacy against Mouse Wound and Septic Infections.</title>
        <authorList>
            <person name="Jacobs A.C."/>
            <person name="Freyberger H.R."/>
            <person name="Farlow J."/>
            <person name="Watters C.M."/>
            <person name="He Y."/>
            <person name="Ward A.M."/>
            <person name="Engeman E.T."/>
            <person name="Alamneh Y.A."/>
            <person name="Sergueev K.V."/>
            <person name="Simons M.P."/>
            <person name="Tyner S.D."/>
            <person name="Nikolich M.P."/>
            <person name="Filippov A."/>
        </authorList>
    </citation>
    <scope>NUCLEOTIDE SEQUENCE [LARGE SCALE GENOMIC DNA]</scope>
</reference>